<dbReference type="AlphaFoldDB" id="A0A2I0AVE3"/>
<evidence type="ECO:0000313" key="2">
    <source>
        <dbReference type="EMBL" id="PKA59507.1"/>
    </source>
</evidence>
<gene>
    <name evidence="2" type="ORF">AXF42_Ash016531</name>
</gene>
<dbReference type="PANTHER" id="PTHR33095:SF81">
    <property type="entry name" value="OS07G0619500 PROTEIN"/>
    <property type="match status" value="1"/>
</dbReference>
<evidence type="ECO:0000256" key="1">
    <source>
        <dbReference type="SAM" id="MobiDB-lite"/>
    </source>
</evidence>
<name>A0A2I0AVE3_9ASPA</name>
<dbReference type="InterPro" id="IPR012442">
    <property type="entry name" value="DUF1645_plant"/>
</dbReference>
<accession>A0A2I0AVE3</accession>
<evidence type="ECO:0000313" key="3">
    <source>
        <dbReference type="Proteomes" id="UP000236161"/>
    </source>
</evidence>
<dbReference type="PANTHER" id="PTHR33095">
    <property type="entry name" value="OS07G0619500 PROTEIN"/>
    <property type="match status" value="1"/>
</dbReference>
<feature type="region of interest" description="Disordered" evidence="1">
    <location>
        <begin position="99"/>
        <end position="150"/>
    </location>
</feature>
<proteinExistence type="predicted"/>
<organism evidence="2 3">
    <name type="scientific">Apostasia shenzhenica</name>
    <dbReference type="NCBI Taxonomy" id="1088818"/>
    <lineage>
        <taxon>Eukaryota</taxon>
        <taxon>Viridiplantae</taxon>
        <taxon>Streptophyta</taxon>
        <taxon>Embryophyta</taxon>
        <taxon>Tracheophyta</taxon>
        <taxon>Spermatophyta</taxon>
        <taxon>Magnoliopsida</taxon>
        <taxon>Liliopsida</taxon>
        <taxon>Asparagales</taxon>
        <taxon>Orchidaceae</taxon>
        <taxon>Apostasioideae</taxon>
        <taxon>Apostasia</taxon>
    </lineage>
</organism>
<reference evidence="2 3" key="1">
    <citation type="journal article" date="2017" name="Nature">
        <title>The Apostasia genome and the evolution of orchids.</title>
        <authorList>
            <person name="Zhang G.Q."/>
            <person name="Liu K.W."/>
            <person name="Li Z."/>
            <person name="Lohaus R."/>
            <person name="Hsiao Y.Y."/>
            <person name="Niu S.C."/>
            <person name="Wang J.Y."/>
            <person name="Lin Y.C."/>
            <person name="Xu Q."/>
            <person name="Chen L.J."/>
            <person name="Yoshida K."/>
            <person name="Fujiwara S."/>
            <person name="Wang Z.W."/>
            <person name="Zhang Y.Q."/>
            <person name="Mitsuda N."/>
            <person name="Wang M."/>
            <person name="Liu G.H."/>
            <person name="Pecoraro L."/>
            <person name="Huang H.X."/>
            <person name="Xiao X.J."/>
            <person name="Lin M."/>
            <person name="Wu X.Y."/>
            <person name="Wu W.L."/>
            <person name="Chen Y.Y."/>
            <person name="Chang S.B."/>
            <person name="Sakamoto S."/>
            <person name="Ohme-Takagi M."/>
            <person name="Yagi M."/>
            <person name="Zeng S.J."/>
            <person name="Shen C.Y."/>
            <person name="Yeh C.M."/>
            <person name="Luo Y.B."/>
            <person name="Tsai W.C."/>
            <person name="Van de Peer Y."/>
            <person name="Liu Z.J."/>
        </authorList>
    </citation>
    <scope>NUCLEOTIDE SEQUENCE [LARGE SCALE GENOMIC DNA]</scope>
    <source>
        <strain evidence="3">cv. Shenzhen</strain>
        <tissue evidence="2">Stem</tissue>
    </source>
</reference>
<dbReference type="Proteomes" id="UP000236161">
    <property type="component" value="Unassembled WGS sequence"/>
</dbReference>
<dbReference type="EMBL" id="KZ451948">
    <property type="protein sequence ID" value="PKA59507.1"/>
    <property type="molecule type" value="Genomic_DNA"/>
</dbReference>
<sequence>MEVLVPVATSPDFIFDSGASATPYTTAPSTPRLSGELFNSNYGCSTRPTKAAAFHSPVSPGSAGSSLPSDFTFDSDRLHGLGDLPLPEISTAEELFDSGRIRPLQPPPPAAAGPGEVVRSARSRPPGTKTLPASSRSRTEENTTSTVAASDGRGIKKWRLKDLLIFSGTGSIQLTDSGGPAAFASEKHYTAKPAAPAEEKTKRTAVACHRKGLFGCIDFNQAIDCISAGSSL</sequence>
<protein>
    <submittedName>
        <fullName evidence="2">Uncharacterized protein</fullName>
    </submittedName>
</protein>
<dbReference type="Pfam" id="PF07816">
    <property type="entry name" value="DUF1645"/>
    <property type="match status" value="1"/>
</dbReference>
<keyword evidence="3" id="KW-1185">Reference proteome</keyword>